<feature type="domain" description="Solute-binding protein family 5" evidence="6">
    <location>
        <begin position="85"/>
        <end position="464"/>
    </location>
</feature>
<dbReference type="Gene3D" id="3.10.105.10">
    <property type="entry name" value="Dipeptide-binding Protein, Domain 3"/>
    <property type="match status" value="1"/>
</dbReference>
<evidence type="ECO:0000259" key="6">
    <source>
        <dbReference type="Pfam" id="PF00496"/>
    </source>
</evidence>
<evidence type="ECO:0000256" key="2">
    <source>
        <dbReference type="ARBA" id="ARBA00005695"/>
    </source>
</evidence>
<dbReference type="InterPro" id="IPR000914">
    <property type="entry name" value="SBP_5_dom"/>
</dbReference>
<dbReference type="Gene3D" id="3.40.190.10">
    <property type="entry name" value="Periplasmic binding protein-like II"/>
    <property type="match status" value="1"/>
</dbReference>
<feature type="chain" id="PRO_5038643349" evidence="5">
    <location>
        <begin position="21"/>
        <end position="570"/>
    </location>
</feature>
<dbReference type="CDD" id="cd08513">
    <property type="entry name" value="PBP2_thermophilic_Hb8_like"/>
    <property type="match status" value="1"/>
</dbReference>
<dbReference type="SUPFAM" id="SSF53850">
    <property type="entry name" value="Periplasmic binding protein-like II"/>
    <property type="match status" value="1"/>
</dbReference>
<keyword evidence="4 5" id="KW-0732">Signal</keyword>
<dbReference type="PIRSF" id="PIRSF002741">
    <property type="entry name" value="MppA"/>
    <property type="match status" value="1"/>
</dbReference>
<dbReference type="PANTHER" id="PTHR30290">
    <property type="entry name" value="PERIPLASMIC BINDING COMPONENT OF ABC TRANSPORTER"/>
    <property type="match status" value="1"/>
</dbReference>
<gene>
    <name evidence="7" type="ORF">C7B45_10910</name>
</gene>
<dbReference type="InterPro" id="IPR030678">
    <property type="entry name" value="Peptide/Ni-bd"/>
</dbReference>
<accession>A0A2T2WGU3</accession>
<organism evidence="7 8">
    <name type="scientific">Sulfobacillus acidophilus</name>
    <dbReference type="NCBI Taxonomy" id="53633"/>
    <lineage>
        <taxon>Bacteria</taxon>
        <taxon>Bacillati</taxon>
        <taxon>Bacillota</taxon>
        <taxon>Clostridia</taxon>
        <taxon>Eubacteriales</taxon>
        <taxon>Clostridiales Family XVII. Incertae Sedis</taxon>
        <taxon>Sulfobacillus</taxon>
    </lineage>
</organism>
<feature type="signal peptide" evidence="5">
    <location>
        <begin position="1"/>
        <end position="20"/>
    </location>
</feature>
<comment type="subcellular location">
    <subcellularLocation>
        <location evidence="1">Cell envelope</location>
    </subcellularLocation>
</comment>
<dbReference type="InterPro" id="IPR039424">
    <property type="entry name" value="SBP_5"/>
</dbReference>
<keyword evidence="3" id="KW-0813">Transport</keyword>
<evidence type="ECO:0000313" key="8">
    <source>
        <dbReference type="Proteomes" id="UP000241848"/>
    </source>
</evidence>
<protein>
    <submittedName>
        <fullName evidence="7">ABC transporter substrate-binding protein</fullName>
    </submittedName>
</protein>
<dbReference type="GO" id="GO:1904680">
    <property type="term" value="F:peptide transmembrane transporter activity"/>
    <property type="evidence" value="ECO:0007669"/>
    <property type="project" value="TreeGrafter"/>
</dbReference>
<dbReference type="PANTHER" id="PTHR30290:SF10">
    <property type="entry name" value="PERIPLASMIC OLIGOPEPTIDE-BINDING PROTEIN-RELATED"/>
    <property type="match status" value="1"/>
</dbReference>
<proteinExistence type="inferred from homology"/>
<dbReference type="Pfam" id="PF00496">
    <property type="entry name" value="SBP_bac_5"/>
    <property type="match status" value="1"/>
</dbReference>
<dbReference type="GO" id="GO:0015833">
    <property type="term" value="P:peptide transport"/>
    <property type="evidence" value="ECO:0007669"/>
    <property type="project" value="TreeGrafter"/>
</dbReference>
<dbReference type="GO" id="GO:0043190">
    <property type="term" value="C:ATP-binding cassette (ABC) transporter complex"/>
    <property type="evidence" value="ECO:0007669"/>
    <property type="project" value="InterPro"/>
</dbReference>
<comment type="similarity">
    <text evidence="2">Belongs to the bacterial solute-binding protein 5 family.</text>
</comment>
<evidence type="ECO:0000313" key="7">
    <source>
        <dbReference type="EMBL" id="PSR21449.1"/>
    </source>
</evidence>
<name>A0A2T2WGU3_9FIRM</name>
<dbReference type="AlphaFoldDB" id="A0A2T2WGU3"/>
<dbReference type="Proteomes" id="UP000241848">
    <property type="component" value="Unassembled WGS sequence"/>
</dbReference>
<evidence type="ECO:0000256" key="4">
    <source>
        <dbReference type="ARBA" id="ARBA00022729"/>
    </source>
</evidence>
<comment type="caution">
    <text evidence="7">The sequence shown here is derived from an EMBL/GenBank/DDBJ whole genome shotgun (WGS) entry which is preliminary data.</text>
</comment>
<reference evidence="7 8" key="1">
    <citation type="journal article" date="2014" name="BMC Genomics">
        <title>Comparison of environmental and isolate Sulfobacillus genomes reveals diverse carbon, sulfur, nitrogen, and hydrogen metabolisms.</title>
        <authorList>
            <person name="Justice N.B."/>
            <person name="Norman A."/>
            <person name="Brown C.T."/>
            <person name="Singh A."/>
            <person name="Thomas B.C."/>
            <person name="Banfield J.F."/>
        </authorList>
    </citation>
    <scope>NUCLEOTIDE SEQUENCE [LARGE SCALE GENOMIC DNA]</scope>
    <source>
        <strain evidence="7">AMDSBA3</strain>
    </source>
</reference>
<sequence>MKVTYSVIAGLLASSSLLMAAGVTPAQSTAGGTAVVAMAPQTEPNWFFPVVSGAGYSAINFQVNALMYLPLIAVSKKDTVNYAQSLASAITVNKTDTQFVIHLSHRYRWSNGQPVTAQDVVFTWDLIKAACGPHSPLPYGDAQSGGVPSDFKSVTATNADTVVVTLNTSVNPSWFILNGLSQISPVPKAVWDRYPTNMHKELQFIVSESNNPTYKGYAVVDGAFKFLSYQPNGSWTFVPNQTFGGHKASISRLILEYETSETSEFAQLEEGTVNVGYLPLDMIADKGRLKNDQITETYLSGMNFVNPDFQAGEPDGAGAFLNQAYIREAMEMGIDQPGIIKTLFHGYGIPTDGPITAQPPTVYYDKALAKMVYPYDPAKGKKLLEAHGWHMKNGVMVKGTQSLKMSLLYSSGSTLETSLVQLLKADWAREGIDVSLVSQPLGELFTTMGTDHWDLAYWNSGYTYQLDYYPTAGSFFLPGGGENGGHYANSTMTKLVLAYRQGGTPAQEQQRLDAYEVYAAKTVPLLWMPWVPQGYARVPGLNVTAKNIKGPVSDFNPVTDFLNANYWTIR</sequence>
<evidence type="ECO:0000256" key="5">
    <source>
        <dbReference type="SAM" id="SignalP"/>
    </source>
</evidence>
<dbReference type="GO" id="GO:0042597">
    <property type="term" value="C:periplasmic space"/>
    <property type="evidence" value="ECO:0007669"/>
    <property type="project" value="UniProtKB-ARBA"/>
</dbReference>
<dbReference type="GO" id="GO:0030313">
    <property type="term" value="C:cell envelope"/>
    <property type="evidence" value="ECO:0007669"/>
    <property type="project" value="UniProtKB-SubCell"/>
</dbReference>
<evidence type="ECO:0000256" key="1">
    <source>
        <dbReference type="ARBA" id="ARBA00004196"/>
    </source>
</evidence>
<evidence type="ECO:0000256" key="3">
    <source>
        <dbReference type="ARBA" id="ARBA00022448"/>
    </source>
</evidence>
<dbReference type="EMBL" id="PXYV01000034">
    <property type="protein sequence ID" value="PSR21449.1"/>
    <property type="molecule type" value="Genomic_DNA"/>
</dbReference>